<dbReference type="InterPro" id="IPR029045">
    <property type="entry name" value="ClpP/crotonase-like_dom_sf"/>
</dbReference>
<dbReference type="GO" id="GO:0006635">
    <property type="term" value="P:fatty acid beta-oxidation"/>
    <property type="evidence" value="ECO:0007669"/>
    <property type="project" value="TreeGrafter"/>
</dbReference>
<organism evidence="1 2">
    <name type="scientific">Protomyces lactucae-debilis</name>
    <dbReference type="NCBI Taxonomy" id="2754530"/>
    <lineage>
        <taxon>Eukaryota</taxon>
        <taxon>Fungi</taxon>
        <taxon>Dikarya</taxon>
        <taxon>Ascomycota</taxon>
        <taxon>Taphrinomycotina</taxon>
        <taxon>Taphrinomycetes</taxon>
        <taxon>Taphrinales</taxon>
        <taxon>Protomycetaceae</taxon>
        <taxon>Protomyces</taxon>
    </lineage>
</organism>
<reference evidence="1 2" key="1">
    <citation type="submission" date="2016-07" db="EMBL/GenBank/DDBJ databases">
        <title>Pervasive Adenine N6-methylation of Active Genes in Fungi.</title>
        <authorList>
            <consortium name="DOE Joint Genome Institute"/>
            <person name="Mondo S.J."/>
            <person name="Dannebaum R.O."/>
            <person name="Kuo R.C."/>
            <person name="Labutti K."/>
            <person name="Haridas S."/>
            <person name="Kuo A."/>
            <person name="Salamov A."/>
            <person name="Ahrendt S.R."/>
            <person name="Lipzen A."/>
            <person name="Sullivan W."/>
            <person name="Andreopoulos W.B."/>
            <person name="Clum A."/>
            <person name="Lindquist E."/>
            <person name="Daum C."/>
            <person name="Ramamoorthy G.K."/>
            <person name="Gryganskyi A."/>
            <person name="Culley D."/>
            <person name="Magnuson J.K."/>
            <person name="James T.Y."/>
            <person name="O'Malley M.A."/>
            <person name="Stajich J.E."/>
            <person name="Spatafora J.W."/>
            <person name="Visel A."/>
            <person name="Grigoriev I.V."/>
        </authorList>
    </citation>
    <scope>NUCLEOTIDE SEQUENCE [LARGE SCALE GENOMIC DNA]</scope>
    <source>
        <strain evidence="1 2">12-1054</strain>
    </source>
</reference>
<accession>A0A1Y2FC10</accession>
<dbReference type="GeneID" id="63787885"/>
<dbReference type="Gene3D" id="3.90.226.10">
    <property type="entry name" value="2-enoyl-CoA Hydratase, Chain A, domain 1"/>
    <property type="match status" value="1"/>
</dbReference>
<dbReference type="OMA" id="ALCKCAE"/>
<dbReference type="AlphaFoldDB" id="A0A1Y2FC10"/>
<dbReference type="InterPro" id="IPR001753">
    <property type="entry name" value="Enoyl-CoA_hydra/iso"/>
</dbReference>
<dbReference type="SUPFAM" id="SSF52096">
    <property type="entry name" value="ClpP/crotonase"/>
    <property type="match status" value="1"/>
</dbReference>
<dbReference type="CDD" id="cd06558">
    <property type="entry name" value="crotonase-like"/>
    <property type="match status" value="1"/>
</dbReference>
<dbReference type="STRING" id="56484.A0A1Y2FC10"/>
<keyword evidence="2" id="KW-1185">Reference proteome</keyword>
<gene>
    <name evidence="1" type="ORF">BCR37DRAFT_393306</name>
</gene>
<evidence type="ECO:0000313" key="2">
    <source>
        <dbReference type="Proteomes" id="UP000193685"/>
    </source>
</evidence>
<dbReference type="GO" id="GO:0005739">
    <property type="term" value="C:mitochondrion"/>
    <property type="evidence" value="ECO:0007669"/>
    <property type="project" value="TreeGrafter"/>
</dbReference>
<dbReference type="RefSeq" id="XP_040724819.1">
    <property type="nucleotide sequence ID" value="XM_040871286.1"/>
</dbReference>
<comment type="caution">
    <text evidence="1">The sequence shown here is derived from an EMBL/GenBank/DDBJ whole genome shotgun (WGS) entry which is preliminary data.</text>
</comment>
<name>A0A1Y2FC10_PROLT</name>
<sequence length="264" mass="28754">MSAVTLTKLGKVATVTINDNKVNIMTLAVWQALYSTLKEAEADPTISALIYRSGLKKNVFTAGNDITELYAPNTNEKKYAVFWLAQNQFLSNLARSRLFTVAAVRGACPAGGCALALCCDERYISSDATSGLNEARIGISVPAYWQRMMAHVVGVKEAERLCSLGMMLDAAGLIKVGFADEVVDASALEQTVQKRVDVVMKEVPDAGRVISKMQARRYITDEWADEDRINQEAADKWPFLASEPVVKALGATLARLSGNKKSKI</sequence>
<dbReference type="PANTHER" id="PTHR11941">
    <property type="entry name" value="ENOYL-COA HYDRATASE-RELATED"/>
    <property type="match status" value="1"/>
</dbReference>
<dbReference type="Pfam" id="PF00378">
    <property type="entry name" value="ECH_1"/>
    <property type="match status" value="1"/>
</dbReference>
<dbReference type="OrthoDB" id="410701at2759"/>
<dbReference type="EMBL" id="MCFI01000011">
    <property type="protein sequence ID" value="ORY81443.1"/>
    <property type="molecule type" value="Genomic_DNA"/>
</dbReference>
<proteinExistence type="predicted"/>
<evidence type="ECO:0000313" key="1">
    <source>
        <dbReference type="EMBL" id="ORY81443.1"/>
    </source>
</evidence>
<dbReference type="Proteomes" id="UP000193685">
    <property type="component" value="Unassembled WGS sequence"/>
</dbReference>
<protein>
    <submittedName>
        <fullName evidence="1">ClpP/crotonase</fullName>
    </submittedName>
</protein>
<dbReference type="PANTHER" id="PTHR11941:SF45">
    <property type="entry name" value="ENOYL-COA DELTA ISOMERASE 1, MITOCHONDRIAL"/>
    <property type="match status" value="1"/>
</dbReference>